<keyword evidence="1" id="KW-0732">Signal</keyword>
<dbReference type="Proteomes" id="UP001396334">
    <property type="component" value="Unassembled WGS sequence"/>
</dbReference>
<evidence type="ECO:0000256" key="1">
    <source>
        <dbReference type="SAM" id="SignalP"/>
    </source>
</evidence>
<accession>A0ABR2RQ90</accession>
<feature type="chain" id="PRO_5046855289" evidence="1">
    <location>
        <begin position="18"/>
        <end position="129"/>
    </location>
</feature>
<organism evidence="2 3">
    <name type="scientific">Hibiscus sabdariffa</name>
    <name type="common">roselle</name>
    <dbReference type="NCBI Taxonomy" id="183260"/>
    <lineage>
        <taxon>Eukaryota</taxon>
        <taxon>Viridiplantae</taxon>
        <taxon>Streptophyta</taxon>
        <taxon>Embryophyta</taxon>
        <taxon>Tracheophyta</taxon>
        <taxon>Spermatophyta</taxon>
        <taxon>Magnoliopsida</taxon>
        <taxon>eudicotyledons</taxon>
        <taxon>Gunneridae</taxon>
        <taxon>Pentapetalae</taxon>
        <taxon>rosids</taxon>
        <taxon>malvids</taxon>
        <taxon>Malvales</taxon>
        <taxon>Malvaceae</taxon>
        <taxon>Malvoideae</taxon>
        <taxon>Hibiscus</taxon>
    </lineage>
</organism>
<protein>
    <submittedName>
        <fullName evidence="2">Uncharacterized protein</fullName>
    </submittedName>
</protein>
<dbReference type="EMBL" id="JBBPBN010000021">
    <property type="protein sequence ID" value="KAK9015106.1"/>
    <property type="molecule type" value="Genomic_DNA"/>
</dbReference>
<proteinExistence type="predicted"/>
<evidence type="ECO:0000313" key="3">
    <source>
        <dbReference type="Proteomes" id="UP001396334"/>
    </source>
</evidence>
<gene>
    <name evidence="2" type="ORF">V6N11_006229</name>
</gene>
<name>A0ABR2RQ90_9ROSI</name>
<sequence length="129" mass="14401">MLAISIFACMNVGITQATTNIDHEEKWHYGFKTYDFITFWNCSCFKLQLCNSMVAAVEHQAHMLSIHLMSWLELTAHELVLSDRFACLGSSLVVVVQVPGEKMGGSIHLSMIISASQAMQTAKAGRYKE</sequence>
<feature type="signal peptide" evidence="1">
    <location>
        <begin position="1"/>
        <end position="17"/>
    </location>
</feature>
<evidence type="ECO:0000313" key="2">
    <source>
        <dbReference type="EMBL" id="KAK9015106.1"/>
    </source>
</evidence>
<keyword evidence="3" id="KW-1185">Reference proteome</keyword>
<reference evidence="2 3" key="1">
    <citation type="journal article" date="2024" name="G3 (Bethesda)">
        <title>Genome assembly of Hibiscus sabdariffa L. provides insights into metabolisms of medicinal natural products.</title>
        <authorList>
            <person name="Kim T."/>
        </authorList>
    </citation>
    <scope>NUCLEOTIDE SEQUENCE [LARGE SCALE GENOMIC DNA]</scope>
    <source>
        <strain evidence="2">TK-2024</strain>
        <tissue evidence="2">Old leaves</tissue>
    </source>
</reference>
<comment type="caution">
    <text evidence="2">The sequence shown here is derived from an EMBL/GenBank/DDBJ whole genome shotgun (WGS) entry which is preliminary data.</text>
</comment>